<dbReference type="AlphaFoldDB" id="A0A6J7IMH7"/>
<keyword evidence="6 8" id="KW-1133">Transmembrane helix</keyword>
<keyword evidence="7 8" id="KW-0472">Membrane</keyword>
<dbReference type="SUPFAM" id="SSF81345">
    <property type="entry name" value="ABC transporter involved in vitamin B12 uptake, BtuC"/>
    <property type="match status" value="1"/>
</dbReference>
<dbReference type="GO" id="GO:0005886">
    <property type="term" value="C:plasma membrane"/>
    <property type="evidence" value="ECO:0007669"/>
    <property type="project" value="UniProtKB-SubCell"/>
</dbReference>
<evidence type="ECO:0000313" key="9">
    <source>
        <dbReference type="EMBL" id="CAB4932020.1"/>
    </source>
</evidence>
<feature type="transmembrane region" description="Helical" evidence="8">
    <location>
        <begin position="178"/>
        <end position="199"/>
    </location>
</feature>
<accession>A0A6J7IMH7</accession>
<feature type="transmembrane region" description="Helical" evidence="8">
    <location>
        <begin position="34"/>
        <end position="53"/>
    </location>
</feature>
<evidence type="ECO:0000256" key="5">
    <source>
        <dbReference type="ARBA" id="ARBA00022692"/>
    </source>
</evidence>
<proteinExistence type="inferred from homology"/>
<dbReference type="FunFam" id="1.10.3470.10:FF:000001">
    <property type="entry name" value="Vitamin B12 ABC transporter permease BtuC"/>
    <property type="match status" value="1"/>
</dbReference>
<evidence type="ECO:0000256" key="2">
    <source>
        <dbReference type="ARBA" id="ARBA00007935"/>
    </source>
</evidence>
<reference evidence="9" key="1">
    <citation type="submission" date="2020-05" db="EMBL/GenBank/DDBJ databases">
        <authorList>
            <person name="Chiriac C."/>
            <person name="Salcher M."/>
            <person name="Ghai R."/>
            <person name="Kavagutti S V."/>
        </authorList>
    </citation>
    <scope>NUCLEOTIDE SEQUENCE</scope>
</reference>
<dbReference type="GO" id="GO:0033214">
    <property type="term" value="P:siderophore-iron import into cell"/>
    <property type="evidence" value="ECO:0007669"/>
    <property type="project" value="TreeGrafter"/>
</dbReference>
<evidence type="ECO:0000256" key="4">
    <source>
        <dbReference type="ARBA" id="ARBA00022475"/>
    </source>
</evidence>
<comment type="similarity">
    <text evidence="2">Belongs to the binding-protein-dependent transport system permease family. FecCD subfamily.</text>
</comment>
<dbReference type="Pfam" id="PF01032">
    <property type="entry name" value="FecCD"/>
    <property type="match status" value="1"/>
</dbReference>
<dbReference type="GO" id="GO:0022857">
    <property type="term" value="F:transmembrane transporter activity"/>
    <property type="evidence" value="ECO:0007669"/>
    <property type="project" value="InterPro"/>
</dbReference>
<dbReference type="Gene3D" id="1.10.3470.10">
    <property type="entry name" value="ABC transporter involved in vitamin B12 uptake, BtuC"/>
    <property type="match status" value="1"/>
</dbReference>
<evidence type="ECO:0000256" key="1">
    <source>
        <dbReference type="ARBA" id="ARBA00004651"/>
    </source>
</evidence>
<organism evidence="9">
    <name type="scientific">freshwater metagenome</name>
    <dbReference type="NCBI Taxonomy" id="449393"/>
    <lineage>
        <taxon>unclassified sequences</taxon>
        <taxon>metagenomes</taxon>
        <taxon>ecological metagenomes</taxon>
    </lineage>
</organism>
<evidence type="ECO:0000256" key="7">
    <source>
        <dbReference type="ARBA" id="ARBA00023136"/>
    </source>
</evidence>
<keyword evidence="5 8" id="KW-0812">Transmembrane</keyword>
<name>A0A6J7IMH7_9ZZZZ</name>
<feature type="transmembrane region" description="Helical" evidence="8">
    <location>
        <begin position="119"/>
        <end position="137"/>
    </location>
</feature>
<feature type="transmembrane region" description="Helical" evidence="8">
    <location>
        <begin position="335"/>
        <end position="356"/>
    </location>
</feature>
<feature type="transmembrane region" description="Helical" evidence="8">
    <location>
        <begin position="88"/>
        <end position="107"/>
    </location>
</feature>
<keyword evidence="4" id="KW-1003">Cell membrane</keyword>
<dbReference type="EMBL" id="CAFBMQ010000385">
    <property type="protein sequence ID" value="CAB4932020.1"/>
    <property type="molecule type" value="Genomic_DNA"/>
</dbReference>
<evidence type="ECO:0000256" key="8">
    <source>
        <dbReference type="SAM" id="Phobius"/>
    </source>
</evidence>
<feature type="transmembrane region" description="Helical" evidence="8">
    <location>
        <begin position="149"/>
        <end position="171"/>
    </location>
</feature>
<dbReference type="PANTHER" id="PTHR30472">
    <property type="entry name" value="FERRIC ENTEROBACTIN TRANSPORT SYSTEM PERMEASE PROTEIN"/>
    <property type="match status" value="1"/>
</dbReference>
<gene>
    <name evidence="9" type="ORF">UFOPK3609_01984</name>
</gene>
<comment type="subcellular location">
    <subcellularLocation>
        <location evidence="1">Cell membrane</location>
        <topology evidence="1">Multi-pass membrane protein</topology>
    </subcellularLocation>
</comment>
<keyword evidence="3" id="KW-0813">Transport</keyword>
<protein>
    <submittedName>
        <fullName evidence="9">Unannotated protein</fullName>
    </submittedName>
</protein>
<dbReference type="PANTHER" id="PTHR30472:SF24">
    <property type="entry name" value="FERRIC ENTEROBACTIN TRANSPORT SYSTEM PERMEASE PROTEIN FEPG"/>
    <property type="match status" value="1"/>
</dbReference>
<sequence length="363" mass="36622">MTSTISTRGPGVRTDRRRVLRIGPVSGVVRTRQLLVPLVTLVALVLVSAASLGRGDYPIGLTDVLRTLVGIGDPTQQFIVTELRAPRIVVGVLVGLALGISGALIQTFARNPLASPDTLGINAGASAAAVAVIVLGGSSSSAGQLLGGLGLPVAALAGGLLTALLIFGLAWRKGVDGYRLILVGVGLSSVGFAGVDWLLTRSDITDAAAATVWLTGSLNARTWDQAWPLGIALAVLVPVALAMSRQLGVLQFGEDTARALGIRVGAAQAVVVLVAVSLAAVSVAAAGPVGFVALVVPQVAVRLAGGSRPPLLASALLGALLVVGADLLARTVLPVALPVGIVTAVIGAPYLLWLLVRGRRAIT</sequence>
<feature type="transmembrane region" description="Helical" evidence="8">
    <location>
        <begin position="226"/>
        <end position="248"/>
    </location>
</feature>
<dbReference type="InterPro" id="IPR000522">
    <property type="entry name" value="ABC_transptr_permease_BtuC"/>
</dbReference>
<evidence type="ECO:0000256" key="6">
    <source>
        <dbReference type="ARBA" id="ARBA00022989"/>
    </source>
</evidence>
<dbReference type="InterPro" id="IPR037294">
    <property type="entry name" value="ABC_BtuC-like"/>
</dbReference>
<evidence type="ECO:0000256" key="3">
    <source>
        <dbReference type="ARBA" id="ARBA00022448"/>
    </source>
</evidence>
<dbReference type="CDD" id="cd06550">
    <property type="entry name" value="TM_ABC_iron-siderophores_like"/>
    <property type="match status" value="1"/>
</dbReference>